<name>A0A699KZE0_TANCI</name>
<proteinExistence type="predicted"/>
<feature type="region of interest" description="Disordered" evidence="1">
    <location>
        <begin position="396"/>
        <end position="425"/>
    </location>
</feature>
<protein>
    <submittedName>
        <fullName evidence="2">Reverse transcriptase domain-containing protein</fullName>
    </submittedName>
</protein>
<gene>
    <name evidence="2" type="ORF">Tci_685000</name>
</gene>
<accession>A0A699KZE0</accession>
<organism evidence="2">
    <name type="scientific">Tanacetum cinerariifolium</name>
    <name type="common">Dalmatian daisy</name>
    <name type="synonym">Chrysanthemum cinerariifolium</name>
    <dbReference type="NCBI Taxonomy" id="118510"/>
    <lineage>
        <taxon>Eukaryota</taxon>
        <taxon>Viridiplantae</taxon>
        <taxon>Streptophyta</taxon>
        <taxon>Embryophyta</taxon>
        <taxon>Tracheophyta</taxon>
        <taxon>Spermatophyta</taxon>
        <taxon>Magnoliopsida</taxon>
        <taxon>eudicotyledons</taxon>
        <taxon>Gunneridae</taxon>
        <taxon>Pentapetalae</taxon>
        <taxon>asterids</taxon>
        <taxon>campanulids</taxon>
        <taxon>Asterales</taxon>
        <taxon>Asteraceae</taxon>
        <taxon>Asteroideae</taxon>
        <taxon>Anthemideae</taxon>
        <taxon>Anthemidinae</taxon>
        <taxon>Tanacetum</taxon>
    </lineage>
</organism>
<feature type="region of interest" description="Disordered" evidence="1">
    <location>
        <begin position="203"/>
        <end position="269"/>
    </location>
</feature>
<feature type="compositionally biased region" description="Polar residues" evidence="1">
    <location>
        <begin position="370"/>
        <end position="382"/>
    </location>
</feature>
<feature type="compositionally biased region" description="Polar residues" evidence="1">
    <location>
        <begin position="257"/>
        <end position="269"/>
    </location>
</feature>
<evidence type="ECO:0000256" key="1">
    <source>
        <dbReference type="SAM" id="MobiDB-lite"/>
    </source>
</evidence>
<dbReference type="EMBL" id="BKCJ010558580">
    <property type="protein sequence ID" value="GFB13029.1"/>
    <property type="molecule type" value="Genomic_DNA"/>
</dbReference>
<comment type="caution">
    <text evidence="2">The sequence shown here is derived from an EMBL/GenBank/DDBJ whole genome shotgun (WGS) entry which is preliminary data.</text>
</comment>
<feature type="compositionally biased region" description="Low complexity" evidence="1">
    <location>
        <begin position="229"/>
        <end position="252"/>
    </location>
</feature>
<sequence>MSTRSSARNLFPPLDNPELTIRRRSLVDPTLLNDFEMATEGNEDPPVPDLRTIEELRQPSLNGRGGPIATISIQATNFGLKNDMIKQVQNSCQFHRLPGDDANKHLDKFLHVTQSIKVNGVTDDALRLNKITNFRQRPDESLFEAWERYKLSIDRCPNHNMLPVTQIDTVYNGLTLRYRDTINAAAATVGQTQNVYTVGAYQGGNSYQPQGNRNLFSYRSDNYLRPPGFNQNQNRNNQNQNFQNQNKNQRNNHGIPQGNNQGRNQIFQGASHGQNQPLAYQAPGYQASVHQPLIPQPRVVTTTEFTNYMKSNDVILKNIQTNMTSLTNSNLELKNMFGQIMKMNTASSLGSRTLPSNTITNPKEDLKGITTRSGNVYQGPTIPTTYSSLPQVVERKTKVTKDTVPHTNNESTKDVQPPVVQTKTP</sequence>
<dbReference type="GO" id="GO:0003964">
    <property type="term" value="F:RNA-directed DNA polymerase activity"/>
    <property type="evidence" value="ECO:0007669"/>
    <property type="project" value="UniProtKB-KW"/>
</dbReference>
<keyword evidence="2" id="KW-0808">Transferase</keyword>
<keyword evidence="2" id="KW-0548">Nucleotidyltransferase</keyword>
<dbReference type="AlphaFoldDB" id="A0A699KZE0"/>
<feature type="compositionally biased region" description="Polar residues" evidence="1">
    <location>
        <begin position="203"/>
        <end position="220"/>
    </location>
</feature>
<evidence type="ECO:0000313" key="2">
    <source>
        <dbReference type="EMBL" id="GFB13029.1"/>
    </source>
</evidence>
<feature type="region of interest" description="Disordered" evidence="1">
    <location>
        <begin position="348"/>
        <end position="382"/>
    </location>
</feature>
<reference evidence="2" key="1">
    <citation type="journal article" date="2019" name="Sci. Rep.">
        <title>Draft genome of Tanacetum cinerariifolium, the natural source of mosquito coil.</title>
        <authorList>
            <person name="Yamashiro T."/>
            <person name="Shiraishi A."/>
            <person name="Satake H."/>
            <person name="Nakayama K."/>
        </authorList>
    </citation>
    <scope>NUCLEOTIDE SEQUENCE</scope>
</reference>
<feature type="compositionally biased region" description="Polar residues" evidence="1">
    <location>
        <begin position="348"/>
        <end position="361"/>
    </location>
</feature>
<keyword evidence="2" id="KW-0695">RNA-directed DNA polymerase</keyword>